<keyword evidence="2" id="KW-0472">Membrane</keyword>
<evidence type="ECO:0000259" key="6">
    <source>
        <dbReference type="PROSITE" id="PS50893"/>
    </source>
</evidence>
<sequence length="376" mass="39629">MSLAVAAASSAAAAVAVARDPDAATPAVRAAGVELVALSKRYSATGTPAVDGIDLRIAEGGYCCLLGPSGCGKSTTLRMIAGHESVSEGDILLGGRNITDLPAAGRGTAMMFQSFALFPHLNALDNVAFSLKMKGVAKAERQTRAQALLERVALGHLAQRKPAELSGGQQQRVALARALITRPQVLLLDEPLSALDPFLRVQMRAELRRWQQTLGLTFIHVTHSQEEAMALADTMVVMNHGRIAQVGAPREVFDRPVSEFVARFMGGHNVLEVDGARIGVRTDRMQVLAADAPAAEGCVERPATVSDIEYQGPHVLLGLRCAAAVPAPGATTADGAAPLADVQVMVPEPVWLQAPLQPGQAVRLAWRPEHARPLAA</sequence>
<reference evidence="7 8" key="1">
    <citation type="submission" date="2024-04" db="EMBL/GenBank/DDBJ databases">
        <title>Novel species of the genus Ideonella isolated from streams.</title>
        <authorList>
            <person name="Lu H."/>
        </authorList>
    </citation>
    <scope>NUCLEOTIDE SEQUENCE [LARGE SCALE GENOMIC DNA]</scope>
    <source>
        <strain evidence="7 8">BYS139W</strain>
    </source>
</reference>
<feature type="chain" id="PRO_5047535736" evidence="5">
    <location>
        <begin position="19"/>
        <end position="376"/>
    </location>
</feature>
<evidence type="ECO:0000313" key="8">
    <source>
        <dbReference type="Proteomes" id="UP001368500"/>
    </source>
</evidence>
<evidence type="ECO:0000256" key="2">
    <source>
        <dbReference type="ARBA" id="ARBA00022475"/>
    </source>
</evidence>
<keyword evidence="5" id="KW-0732">Signal</keyword>
<keyword evidence="2" id="KW-1003">Cell membrane</keyword>
<dbReference type="Proteomes" id="UP001368500">
    <property type="component" value="Unassembled WGS sequence"/>
</dbReference>
<dbReference type="InterPro" id="IPR003439">
    <property type="entry name" value="ABC_transporter-like_ATP-bd"/>
</dbReference>
<keyword evidence="1" id="KW-0813">Transport</keyword>
<organism evidence="7 8">
    <name type="scientific">Pseudaquabacterium rugosum</name>
    <dbReference type="NCBI Taxonomy" id="2984194"/>
    <lineage>
        <taxon>Bacteria</taxon>
        <taxon>Pseudomonadati</taxon>
        <taxon>Pseudomonadota</taxon>
        <taxon>Betaproteobacteria</taxon>
        <taxon>Burkholderiales</taxon>
        <taxon>Sphaerotilaceae</taxon>
        <taxon>Pseudaquabacterium</taxon>
    </lineage>
</organism>
<dbReference type="EMBL" id="JBBUTF010000008">
    <property type="protein sequence ID" value="MEK8026472.1"/>
    <property type="molecule type" value="Genomic_DNA"/>
</dbReference>
<dbReference type="InterPro" id="IPR027417">
    <property type="entry name" value="P-loop_NTPase"/>
</dbReference>
<dbReference type="PANTHER" id="PTHR42781">
    <property type="entry name" value="SPERMIDINE/PUTRESCINE IMPORT ATP-BINDING PROTEIN POTA"/>
    <property type="match status" value="1"/>
</dbReference>
<dbReference type="InterPro" id="IPR050093">
    <property type="entry name" value="ABC_SmlMolc_Importer"/>
</dbReference>
<name>A0ABU9B9A9_9BURK</name>
<dbReference type="Pfam" id="PF00005">
    <property type="entry name" value="ABC_tran"/>
    <property type="match status" value="1"/>
</dbReference>
<dbReference type="InterPro" id="IPR017871">
    <property type="entry name" value="ABC_transporter-like_CS"/>
</dbReference>
<feature type="signal peptide" evidence="5">
    <location>
        <begin position="1"/>
        <end position="18"/>
    </location>
</feature>
<protein>
    <submittedName>
        <fullName evidence="7">ABC transporter ATP-binding protein</fullName>
    </submittedName>
</protein>
<feature type="domain" description="ABC transporter" evidence="6">
    <location>
        <begin position="33"/>
        <end position="265"/>
    </location>
</feature>
<gene>
    <name evidence="7" type="ORF">AACH11_10930</name>
</gene>
<keyword evidence="3" id="KW-0547">Nucleotide-binding</keyword>
<dbReference type="SMART" id="SM00382">
    <property type="entry name" value="AAA"/>
    <property type="match status" value="1"/>
</dbReference>
<dbReference type="InterPro" id="IPR003593">
    <property type="entry name" value="AAA+_ATPase"/>
</dbReference>
<evidence type="ECO:0000256" key="5">
    <source>
        <dbReference type="SAM" id="SignalP"/>
    </source>
</evidence>
<evidence type="ECO:0000313" key="7">
    <source>
        <dbReference type="EMBL" id="MEK8026472.1"/>
    </source>
</evidence>
<keyword evidence="8" id="KW-1185">Reference proteome</keyword>
<keyword evidence="4 7" id="KW-0067">ATP-binding</keyword>
<dbReference type="PROSITE" id="PS00211">
    <property type="entry name" value="ABC_TRANSPORTER_1"/>
    <property type="match status" value="1"/>
</dbReference>
<accession>A0ABU9B9A9</accession>
<dbReference type="RefSeq" id="WP_341374256.1">
    <property type="nucleotide sequence ID" value="NZ_JBBUTF010000008.1"/>
</dbReference>
<comment type="caution">
    <text evidence="7">The sequence shown here is derived from an EMBL/GenBank/DDBJ whole genome shotgun (WGS) entry which is preliminary data.</text>
</comment>
<dbReference type="Gene3D" id="3.40.50.300">
    <property type="entry name" value="P-loop containing nucleotide triphosphate hydrolases"/>
    <property type="match status" value="1"/>
</dbReference>
<dbReference type="SUPFAM" id="SSF52540">
    <property type="entry name" value="P-loop containing nucleoside triphosphate hydrolases"/>
    <property type="match status" value="1"/>
</dbReference>
<evidence type="ECO:0000256" key="4">
    <source>
        <dbReference type="ARBA" id="ARBA00022840"/>
    </source>
</evidence>
<dbReference type="GO" id="GO:0005524">
    <property type="term" value="F:ATP binding"/>
    <property type="evidence" value="ECO:0007669"/>
    <property type="project" value="UniProtKB-KW"/>
</dbReference>
<dbReference type="PANTHER" id="PTHR42781:SF4">
    <property type="entry name" value="SPERMIDINE_PUTRESCINE IMPORT ATP-BINDING PROTEIN POTA"/>
    <property type="match status" value="1"/>
</dbReference>
<proteinExistence type="predicted"/>
<evidence type="ECO:0000256" key="1">
    <source>
        <dbReference type="ARBA" id="ARBA00022448"/>
    </source>
</evidence>
<dbReference type="PROSITE" id="PS50893">
    <property type="entry name" value="ABC_TRANSPORTER_2"/>
    <property type="match status" value="1"/>
</dbReference>
<evidence type="ECO:0000256" key="3">
    <source>
        <dbReference type="ARBA" id="ARBA00022741"/>
    </source>
</evidence>